<name>A0A2P2FN94_AMYLU</name>
<accession>A0A2P2FN94</accession>
<dbReference type="RefSeq" id="WP_091597571.1">
    <property type="nucleotide sequence ID" value="NZ_JFBM01000026.1"/>
</dbReference>
<evidence type="ECO:0000313" key="2">
    <source>
        <dbReference type="EMBL" id="KFU78190.1"/>
    </source>
</evidence>
<dbReference type="AlphaFoldDB" id="A0A2P2FN94"/>
<comment type="caution">
    <text evidence="2">The sequence shown here is derived from an EMBL/GenBank/DDBJ whole genome shotgun (WGS) entry which is preliminary data.</text>
</comment>
<evidence type="ECO:0000313" key="3">
    <source>
        <dbReference type="Proteomes" id="UP000256220"/>
    </source>
</evidence>
<protein>
    <submittedName>
        <fullName evidence="2">Uncharacterized protein</fullName>
    </submittedName>
</protein>
<sequence>MEDQDVRSALKEYVTEAEPPVGLTGDGVLAAGRRSRRRRLTTVVAAVALAAAGFPAGTAIIALPERNEPAAASPCGAKSPEETTEAAKARLSCVLEATVRARVTLGSDTPFDLKAIPIGQGNGYHLVYPVRDGSLSVTVLPNNGTLLSTGTACRRLNPAPATCSASLIDGGTLVETTTKENDGHVTYGAAYQTGTAIVEVSADGGDNARPPLSEAQVREIALTPGLVP</sequence>
<keyword evidence="1" id="KW-0812">Transmembrane</keyword>
<keyword evidence="1" id="KW-0472">Membrane</keyword>
<feature type="transmembrane region" description="Helical" evidence="1">
    <location>
        <begin position="43"/>
        <end position="63"/>
    </location>
</feature>
<gene>
    <name evidence="2" type="ORF">BB31_26465</name>
</gene>
<organism evidence="2 3">
    <name type="scientific">Amycolatopsis lurida NRRL 2430</name>
    <dbReference type="NCBI Taxonomy" id="1460371"/>
    <lineage>
        <taxon>Bacteria</taxon>
        <taxon>Bacillati</taxon>
        <taxon>Actinomycetota</taxon>
        <taxon>Actinomycetes</taxon>
        <taxon>Pseudonocardiales</taxon>
        <taxon>Pseudonocardiaceae</taxon>
        <taxon>Amycolatopsis</taxon>
    </lineage>
</organism>
<keyword evidence="1" id="KW-1133">Transmembrane helix</keyword>
<keyword evidence="3" id="KW-1185">Reference proteome</keyword>
<reference evidence="2 3" key="1">
    <citation type="journal article" date="2014" name="Genome Announc.">
        <title>Draft Genome Sequence of Amycolatopsis lurida NRRL 2430, Producer of the Glycopeptide Family Antibiotic Ristocetin.</title>
        <authorList>
            <person name="Kwun M.J."/>
            <person name="Hong H.J."/>
        </authorList>
    </citation>
    <scope>NUCLEOTIDE SEQUENCE [LARGE SCALE GENOMIC DNA]</scope>
    <source>
        <strain evidence="2 3">NRRL 2430</strain>
    </source>
</reference>
<evidence type="ECO:0000256" key="1">
    <source>
        <dbReference type="SAM" id="Phobius"/>
    </source>
</evidence>
<proteinExistence type="predicted"/>
<dbReference type="Proteomes" id="UP000256220">
    <property type="component" value="Unassembled WGS sequence"/>
</dbReference>
<dbReference type="EMBL" id="JFBM01000026">
    <property type="protein sequence ID" value="KFU78190.1"/>
    <property type="molecule type" value="Genomic_DNA"/>
</dbReference>